<comment type="caution">
    <text evidence="2">The sequence shown here is derived from an EMBL/GenBank/DDBJ whole genome shotgun (WGS) entry which is preliminary data.</text>
</comment>
<feature type="transmembrane region" description="Helical" evidence="1">
    <location>
        <begin position="143"/>
        <end position="161"/>
    </location>
</feature>
<organism evidence="2 3">
    <name type="scientific">Bacillus taeanensis</name>
    <dbReference type="NCBI Taxonomy" id="273032"/>
    <lineage>
        <taxon>Bacteria</taxon>
        <taxon>Bacillati</taxon>
        <taxon>Bacillota</taxon>
        <taxon>Bacilli</taxon>
        <taxon>Bacillales</taxon>
        <taxon>Bacillaceae</taxon>
        <taxon>Bacillus</taxon>
    </lineage>
</organism>
<feature type="transmembrane region" description="Helical" evidence="1">
    <location>
        <begin position="220"/>
        <end position="239"/>
    </location>
</feature>
<dbReference type="InterPro" id="IPR025576">
    <property type="entry name" value="YwiC"/>
</dbReference>
<keyword evidence="1" id="KW-0812">Transmembrane</keyword>
<feature type="transmembrane region" description="Helical" evidence="1">
    <location>
        <begin position="182"/>
        <end position="200"/>
    </location>
</feature>
<evidence type="ECO:0000313" key="3">
    <source>
        <dbReference type="Proteomes" id="UP000253314"/>
    </source>
</evidence>
<dbReference type="Pfam" id="PF14256">
    <property type="entry name" value="YwiC"/>
    <property type="match status" value="1"/>
</dbReference>
<feature type="transmembrane region" description="Helical" evidence="1">
    <location>
        <begin position="12"/>
        <end position="31"/>
    </location>
</feature>
<evidence type="ECO:0008006" key="4">
    <source>
        <dbReference type="Google" id="ProtNLM"/>
    </source>
</evidence>
<keyword evidence="1" id="KW-0472">Membrane</keyword>
<feature type="transmembrane region" description="Helical" evidence="1">
    <location>
        <begin position="89"/>
        <end position="106"/>
    </location>
</feature>
<name>A0A366XWZ0_9BACI</name>
<reference evidence="2 3" key="1">
    <citation type="submission" date="2018-07" db="EMBL/GenBank/DDBJ databases">
        <title>Lottiidibacillus patelloidae gen. nov., sp. nov., isolated from the intestinal tract of a marine limpet and the reclassification of B. taeanensis BH030017T, B. algicola KMM 3737T and B. hwajinpoensis SW-72T as genus Lottiidibacillus.</title>
        <authorList>
            <person name="Liu R."/>
            <person name="Huang Z."/>
        </authorList>
    </citation>
    <scope>NUCLEOTIDE SEQUENCE [LARGE SCALE GENOMIC DNA]</scope>
    <source>
        <strain evidence="2 3">BH030017</strain>
    </source>
</reference>
<feature type="transmembrane region" description="Helical" evidence="1">
    <location>
        <begin position="66"/>
        <end position="83"/>
    </location>
</feature>
<sequence length="240" mass="27216">MKKLLLPKQHGAWVMVSLPYLIGVIVGGPKWIHLPLFIGWLFIYIASHPLILALKQKEKRADYLRWVIQYLGTAGLFLVYPLLNNPRLLLFGFILLPLFGMNIFFAKKRKERAFLNDMSAIIGLCLGGAASYVVGSGEWNETMLVIWGACILFFTGSVFFVKTMIREKKNPRFKWLSWGYHGALPVIVFISGFSLLALTYVPSVIRAIVCYGKPMAPKHIAIVEFTNSALFLIGMLIWLY</sequence>
<accession>A0A366XWZ0</accession>
<dbReference type="Proteomes" id="UP000253314">
    <property type="component" value="Unassembled WGS sequence"/>
</dbReference>
<evidence type="ECO:0000313" key="2">
    <source>
        <dbReference type="EMBL" id="RBW68664.1"/>
    </source>
</evidence>
<dbReference type="OrthoDB" id="2380563at2"/>
<keyword evidence="1" id="KW-1133">Transmembrane helix</keyword>
<protein>
    <recommendedName>
        <fullName evidence="4">YwiC-like family protein</fullName>
    </recommendedName>
</protein>
<feature type="transmembrane region" description="Helical" evidence="1">
    <location>
        <begin position="37"/>
        <end position="54"/>
    </location>
</feature>
<proteinExistence type="predicted"/>
<keyword evidence="3" id="KW-1185">Reference proteome</keyword>
<dbReference type="EMBL" id="QOCW01000017">
    <property type="protein sequence ID" value="RBW68664.1"/>
    <property type="molecule type" value="Genomic_DNA"/>
</dbReference>
<dbReference type="AlphaFoldDB" id="A0A366XWZ0"/>
<dbReference type="RefSeq" id="WP_113806891.1">
    <property type="nucleotide sequence ID" value="NZ_QOCW01000017.1"/>
</dbReference>
<evidence type="ECO:0000256" key="1">
    <source>
        <dbReference type="SAM" id="Phobius"/>
    </source>
</evidence>
<gene>
    <name evidence="2" type="ORF">DS031_15000</name>
</gene>
<feature type="transmembrane region" description="Helical" evidence="1">
    <location>
        <begin position="118"/>
        <end position="137"/>
    </location>
</feature>